<feature type="transmembrane region" description="Helical" evidence="6">
    <location>
        <begin position="324"/>
        <end position="342"/>
    </location>
</feature>
<evidence type="ECO:0000259" key="7">
    <source>
        <dbReference type="PROSITE" id="PS50850"/>
    </source>
</evidence>
<dbReference type="InterPro" id="IPR020846">
    <property type="entry name" value="MFS_dom"/>
</dbReference>
<evidence type="ECO:0000256" key="4">
    <source>
        <dbReference type="ARBA" id="ARBA00023136"/>
    </source>
</evidence>
<dbReference type="Gene3D" id="1.20.1250.20">
    <property type="entry name" value="MFS general substrate transporter like domains"/>
    <property type="match status" value="1"/>
</dbReference>
<gene>
    <name evidence="8" type="ORF">M9Y10_003475</name>
</gene>
<dbReference type="InterPro" id="IPR037081">
    <property type="entry name" value="Hyp_TM1506"/>
</dbReference>
<dbReference type="InterPro" id="IPR036259">
    <property type="entry name" value="MFS_trans_sf"/>
</dbReference>
<keyword evidence="3 6" id="KW-1133">Transmembrane helix</keyword>
<feature type="transmembrane region" description="Helical" evidence="6">
    <location>
        <begin position="75"/>
        <end position="94"/>
    </location>
</feature>
<feature type="transmembrane region" description="Helical" evidence="6">
    <location>
        <begin position="388"/>
        <end position="410"/>
    </location>
</feature>
<evidence type="ECO:0000313" key="9">
    <source>
        <dbReference type="Proteomes" id="UP001470230"/>
    </source>
</evidence>
<evidence type="ECO:0000256" key="2">
    <source>
        <dbReference type="ARBA" id="ARBA00022692"/>
    </source>
</evidence>
<feature type="transmembrane region" description="Helical" evidence="6">
    <location>
        <begin position="7"/>
        <end position="28"/>
    </location>
</feature>
<feature type="domain" description="Major facilitator superfamily (MFS) profile" evidence="7">
    <location>
        <begin position="1"/>
        <end position="442"/>
    </location>
</feature>
<proteinExistence type="predicted"/>
<dbReference type="Gene3D" id="3.40.140.30">
    <property type="entry name" value="Hypothetical protein TM1506"/>
    <property type="match status" value="1"/>
</dbReference>
<evidence type="ECO:0000256" key="6">
    <source>
        <dbReference type="SAM" id="Phobius"/>
    </source>
</evidence>
<keyword evidence="4 6" id="KW-0472">Membrane</keyword>
<accession>A0ABR2JPT4</accession>
<dbReference type="Pfam" id="PF00083">
    <property type="entry name" value="Sugar_tr"/>
    <property type="match status" value="1"/>
</dbReference>
<dbReference type="InterPro" id="IPR016193">
    <property type="entry name" value="Cytidine_deaminase-like"/>
</dbReference>
<evidence type="ECO:0000256" key="1">
    <source>
        <dbReference type="ARBA" id="ARBA00004141"/>
    </source>
</evidence>
<evidence type="ECO:0000256" key="5">
    <source>
        <dbReference type="SAM" id="MobiDB-lite"/>
    </source>
</evidence>
<dbReference type="InterPro" id="IPR050549">
    <property type="entry name" value="MFS_Trehalose_Transporter"/>
</dbReference>
<dbReference type="Pfam" id="PF08973">
    <property type="entry name" value="TM1506"/>
    <property type="match status" value="1"/>
</dbReference>
<evidence type="ECO:0000313" key="8">
    <source>
        <dbReference type="EMBL" id="KAK8880786.1"/>
    </source>
</evidence>
<feature type="region of interest" description="Disordered" evidence="5">
    <location>
        <begin position="226"/>
        <end position="246"/>
    </location>
</feature>
<name>A0ABR2JPT4_9EUKA</name>
<feature type="transmembrane region" description="Helical" evidence="6">
    <location>
        <begin position="135"/>
        <end position="156"/>
    </location>
</feature>
<keyword evidence="9" id="KW-1185">Reference proteome</keyword>
<dbReference type="SUPFAM" id="SSF53927">
    <property type="entry name" value="Cytidine deaminase-like"/>
    <property type="match status" value="1"/>
</dbReference>
<comment type="subcellular location">
    <subcellularLocation>
        <location evidence="1">Membrane</location>
        <topology evidence="1">Multi-pass membrane protein</topology>
    </subcellularLocation>
</comment>
<comment type="caution">
    <text evidence="8">The sequence shown here is derived from an EMBL/GenBank/DDBJ whole genome shotgun (WGS) entry which is preliminary data.</text>
</comment>
<dbReference type="InterPro" id="IPR005828">
    <property type="entry name" value="MFS_sugar_transport-like"/>
</dbReference>
<feature type="transmembrane region" description="Helical" evidence="6">
    <location>
        <begin position="416"/>
        <end position="438"/>
    </location>
</feature>
<sequence>MSFLFKELLYAPVLMCGSMSFGTIIAFGSATRNMLEKKWKIKLILIQLFQAAPAFVSIFSSILWYNVLKKQRRKVCLSIIGIFGTIIWLCMLTMNKETFWPTIILRALLGIILSGCCIIVPLYISDIAPPGKKGLFSSLHVCGVVLSHVCINLLGVTNNWRAPIYFIAPVMFILGTCIWLIPDSPIDLPKIKAAEAKKLAKQQANKSENEDSTESNFYDTDQISSENVSEANDPERPPVNQNQPPPQITSLYNKRLLKKTITSGFLFFWMQCCGIGAVQENLRPLMMALGLHIDGGYQAAIAVSAQFISAFLSSILIDCFGCKRLYIVSGTGTSLFIFLLALNCKFGWSKWLPMITIFCFQFFFGIGIGNVPYVFTTQAIPMNLRPRGMSIGASLLWTGAFIVMFLWGYIRDGIQHFGLFMVLTCTNLVALFFGIFFLDDVPKTSPNAAQNAGQNAGQSKEGGLSDLLHELDDKKCSCIIRNKDKKYSFSNRGVRDLYEVVKNKAEILKGADVADKIIGHGAAVLLVQGGAKNVITHIVSKSGLEFLKMNEVNVVYDDEVDHIMNREKNDWCPLEKSLNNISDVDDIMVIIGQNVNNTEDSN</sequence>
<dbReference type="SUPFAM" id="SSF103473">
    <property type="entry name" value="MFS general substrate transporter"/>
    <property type="match status" value="1"/>
</dbReference>
<feature type="transmembrane region" description="Helical" evidence="6">
    <location>
        <begin position="299"/>
        <end position="317"/>
    </location>
</feature>
<dbReference type="EMBL" id="JAPFFF010000010">
    <property type="protein sequence ID" value="KAK8880786.1"/>
    <property type="molecule type" value="Genomic_DNA"/>
</dbReference>
<reference evidence="8 9" key="1">
    <citation type="submission" date="2024-04" db="EMBL/GenBank/DDBJ databases">
        <title>Tritrichomonas musculus Genome.</title>
        <authorList>
            <person name="Alves-Ferreira E."/>
            <person name="Grigg M."/>
            <person name="Lorenzi H."/>
            <person name="Galac M."/>
        </authorList>
    </citation>
    <scope>NUCLEOTIDE SEQUENCE [LARGE SCALE GENOMIC DNA]</scope>
    <source>
        <strain evidence="8 9">EAF2021</strain>
    </source>
</reference>
<feature type="transmembrane region" description="Helical" evidence="6">
    <location>
        <begin position="48"/>
        <end position="68"/>
    </location>
</feature>
<feature type="transmembrane region" description="Helical" evidence="6">
    <location>
        <begin position="354"/>
        <end position="376"/>
    </location>
</feature>
<dbReference type="PANTHER" id="PTHR48021">
    <property type="match status" value="1"/>
</dbReference>
<keyword evidence="2 6" id="KW-0812">Transmembrane</keyword>
<dbReference type="Proteomes" id="UP001470230">
    <property type="component" value="Unassembled WGS sequence"/>
</dbReference>
<evidence type="ECO:0000256" key="3">
    <source>
        <dbReference type="ARBA" id="ARBA00022989"/>
    </source>
</evidence>
<feature type="transmembrane region" description="Helical" evidence="6">
    <location>
        <begin position="162"/>
        <end position="182"/>
    </location>
</feature>
<dbReference type="InterPro" id="IPR015067">
    <property type="entry name" value="DUF1893_TM1506-like"/>
</dbReference>
<feature type="transmembrane region" description="Helical" evidence="6">
    <location>
        <begin position="100"/>
        <end position="123"/>
    </location>
</feature>
<feature type="transmembrane region" description="Helical" evidence="6">
    <location>
        <begin position="260"/>
        <end position="279"/>
    </location>
</feature>
<organism evidence="8 9">
    <name type="scientific">Tritrichomonas musculus</name>
    <dbReference type="NCBI Taxonomy" id="1915356"/>
    <lineage>
        <taxon>Eukaryota</taxon>
        <taxon>Metamonada</taxon>
        <taxon>Parabasalia</taxon>
        <taxon>Tritrichomonadida</taxon>
        <taxon>Tritrichomonadidae</taxon>
        <taxon>Tritrichomonas</taxon>
    </lineage>
</organism>
<dbReference type="PROSITE" id="PS50850">
    <property type="entry name" value="MFS"/>
    <property type="match status" value="1"/>
</dbReference>
<protein>
    <submittedName>
        <fullName evidence="8">Glucose import</fullName>
    </submittedName>
</protein>
<dbReference type="PANTHER" id="PTHR48021:SF1">
    <property type="entry name" value="GH07001P-RELATED"/>
    <property type="match status" value="1"/>
</dbReference>